<comment type="similarity">
    <text evidence="2">Belongs to the bacterial solute-binding protein 2 family.</text>
</comment>
<dbReference type="GO" id="GO:0030313">
    <property type="term" value="C:cell envelope"/>
    <property type="evidence" value="ECO:0007669"/>
    <property type="project" value="UniProtKB-SubCell"/>
</dbReference>
<dbReference type="SUPFAM" id="SSF53822">
    <property type="entry name" value="Periplasmic binding protein-like I"/>
    <property type="match status" value="1"/>
</dbReference>
<organism evidence="9 10">
    <name type="scientific">Segatella copri</name>
    <dbReference type="NCBI Taxonomy" id="165179"/>
    <lineage>
        <taxon>Bacteria</taxon>
        <taxon>Pseudomonadati</taxon>
        <taxon>Bacteroidota</taxon>
        <taxon>Bacteroidia</taxon>
        <taxon>Bacteroidales</taxon>
        <taxon>Prevotellaceae</taxon>
        <taxon>Segatella</taxon>
    </lineage>
</organism>
<evidence type="ECO:0000313" key="9">
    <source>
        <dbReference type="EMBL" id="MQN77514.1"/>
    </source>
</evidence>
<dbReference type="SMART" id="SM00342">
    <property type="entry name" value="HTH_ARAC"/>
    <property type="match status" value="1"/>
</dbReference>
<keyword evidence="5" id="KW-0238">DNA-binding</keyword>
<sequence>MKRINIILIVLLSSMLLLLGSCTQKKMVIGVSQCCGGLWREKVNNEMRLAQYQYKNVDLLFTTAENDGQRQARQIDSMIARKVDLIVVAPDNVNDVTPAIERAYRAHIPVILFDRKVKTTHYTASIGGDNVEAGREVARFLASKLDGKGTIVEITGLKDASPVIERHRGFHEVMKNYPGIKVVTLDSNWKMERAQELMKQYLDKGGHADGVFGHNDLSAIGAFQEAERRGIYKQMLIVGIDGLPGIWEGVDRVKRGHFAASYVYPTQGEKIMELAMSILQGKPYKKDNVMKSFLATPENCDAIALQYQDLEAKMKNLDQISDSLDSYSKVSRIQKWMIIVAIVIVLVLLFVIYYIYKVYRKKLQKQKAVARGFIENKEGWAAELNHLDESERYFMDRFKKKILANMSNADMKMDDLGAEMQLSKVQLYRKVKAMTGKTPVELLKEMRLQRAYTLLQQTDKTISEVSAEVGFALPGYFSSCFKKQYGVLPTDFRNEQLSKSNTALN</sequence>
<dbReference type="Pfam" id="PF12833">
    <property type="entry name" value="HTH_18"/>
    <property type="match status" value="1"/>
</dbReference>
<dbReference type="GO" id="GO:0030246">
    <property type="term" value="F:carbohydrate binding"/>
    <property type="evidence" value="ECO:0007669"/>
    <property type="project" value="UniProtKB-ARBA"/>
</dbReference>
<accession>A0AA90UQJ7</accession>
<evidence type="ECO:0000256" key="6">
    <source>
        <dbReference type="ARBA" id="ARBA00023163"/>
    </source>
</evidence>
<evidence type="ECO:0000256" key="7">
    <source>
        <dbReference type="SAM" id="Phobius"/>
    </source>
</evidence>
<dbReference type="EMBL" id="VZBZ01000088">
    <property type="protein sequence ID" value="MQN77514.1"/>
    <property type="molecule type" value="Genomic_DNA"/>
</dbReference>
<keyword evidence="6" id="KW-0804">Transcription</keyword>
<dbReference type="PANTHER" id="PTHR46847">
    <property type="entry name" value="D-ALLOSE-BINDING PERIPLASMIC PROTEIN-RELATED"/>
    <property type="match status" value="1"/>
</dbReference>
<feature type="domain" description="HTH araC/xylS-type" evidence="8">
    <location>
        <begin position="396"/>
        <end position="495"/>
    </location>
</feature>
<dbReference type="PROSITE" id="PS51257">
    <property type="entry name" value="PROKAR_LIPOPROTEIN"/>
    <property type="match status" value="1"/>
</dbReference>
<evidence type="ECO:0000256" key="4">
    <source>
        <dbReference type="ARBA" id="ARBA00023015"/>
    </source>
</evidence>
<dbReference type="AlphaFoldDB" id="A0AA90UQJ7"/>
<dbReference type="Gene3D" id="3.40.50.2300">
    <property type="match status" value="2"/>
</dbReference>
<dbReference type="CDD" id="cd06308">
    <property type="entry name" value="PBP1_sensor_kinase-like"/>
    <property type="match status" value="1"/>
</dbReference>
<dbReference type="PANTHER" id="PTHR46847:SF1">
    <property type="entry name" value="D-ALLOSE-BINDING PERIPLASMIC PROTEIN-RELATED"/>
    <property type="match status" value="1"/>
</dbReference>
<feature type="transmembrane region" description="Helical" evidence="7">
    <location>
        <begin position="336"/>
        <end position="356"/>
    </location>
</feature>
<evidence type="ECO:0000256" key="5">
    <source>
        <dbReference type="ARBA" id="ARBA00023125"/>
    </source>
</evidence>
<keyword evidence="3" id="KW-0732">Signal</keyword>
<dbReference type="SUPFAM" id="SSF46689">
    <property type="entry name" value="Homeodomain-like"/>
    <property type="match status" value="1"/>
</dbReference>
<dbReference type="InterPro" id="IPR009057">
    <property type="entry name" value="Homeodomain-like_sf"/>
</dbReference>
<dbReference type="Proteomes" id="UP000423156">
    <property type="component" value="Unassembled WGS sequence"/>
</dbReference>
<name>A0AA90UQJ7_9BACT</name>
<proteinExistence type="inferred from homology"/>
<dbReference type="GO" id="GO:0003700">
    <property type="term" value="F:DNA-binding transcription factor activity"/>
    <property type="evidence" value="ECO:0007669"/>
    <property type="project" value="InterPro"/>
</dbReference>
<dbReference type="InterPro" id="IPR025997">
    <property type="entry name" value="SBP_2_dom"/>
</dbReference>
<evidence type="ECO:0000259" key="8">
    <source>
        <dbReference type="PROSITE" id="PS01124"/>
    </source>
</evidence>
<reference evidence="10" key="1">
    <citation type="submission" date="2019-09" db="EMBL/GenBank/DDBJ databases">
        <title>Distinct polysaccharide growth profiles of human intestinal Prevotella copri isolates.</title>
        <authorList>
            <person name="Fehlner-Peach H."/>
            <person name="Magnabosco C."/>
            <person name="Raghavan V."/>
            <person name="Scher J.U."/>
            <person name="Tett A."/>
            <person name="Cox L.M."/>
            <person name="Gottsegen C."/>
            <person name="Watters A."/>
            <person name="Wiltshire- Gordon J.D."/>
            <person name="Segata N."/>
            <person name="Bonneau R."/>
            <person name="Littman D.R."/>
        </authorList>
    </citation>
    <scope>NUCLEOTIDE SEQUENCE [LARGE SCALE GENOMIC DNA]</scope>
    <source>
        <strain evidence="10">BU41712</strain>
    </source>
</reference>
<dbReference type="PRINTS" id="PR00032">
    <property type="entry name" value="HTHARAC"/>
</dbReference>
<comment type="caution">
    <text evidence="9">The sequence shown here is derived from an EMBL/GenBank/DDBJ whole genome shotgun (WGS) entry which is preliminary data.</text>
</comment>
<dbReference type="Pfam" id="PF13407">
    <property type="entry name" value="Peripla_BP_4"/>
    <property type="match status" value="1"/>
</dbReference>
<comment type="subcellular location">
    <subcellularLocation>
        <location evidence="1">Cell envelope</location>
    </subcellularLocation>
</comment>
<keyword evidence="4" id="KW-0805">Transcription regulation</keyword>
<dbReference type="GO" id="GO:0043565">
    <property type="term" value="F:sequence-specific DNA binding"/>
    <property type="evidence" value="ECO:0007669"/>
    <property type="project" value="InterPro"/>
</dbReference>
<protein>
    <submittedName>
        <fullName evidence="9">Substrate-binding domain-containing protein</fullName>
    </submittedName>
</protein>
<keyword evidence="7" id="KW-1133">Transmembrane helix</keyword>
<evidence type="ECO:0000256" key="2">
    <source>
        <dbReference type="ARBA" id="ARBA00007639"/>
    </source>
</evidence>
<dbReference type="Gene3D" id="1.10.10.60">
    <property type="entry name" value="Homeodomain-like"/>
    <property type="match status" value="1"/>
</dbReference>
<dbReference type="InterPro" id="IPR018060">
    <property type="entry name" value="HTH_AraC"/>
</dbReference>
<evidence type="ECO:0000256" key="1">
    <source>
        <dbReference type="ARBA" id="ARBA00004196"/>
    </source>
</evidence>
<evidence type="ECO:0000256" key="3">
    <source>
        <dbReference type="ARBA" id="ARBA00022729"/>
    </source>
</evidence>
<dbReference type="InterPro" id="IPR020449">
    <property type="entry name" value="Tscrpt_reg_AraC-type_HTH"/>
</dbReference>
<evidence type="ECO:0000313" key="10">
    <source>
        <dbReference type="Proteomes" id="UP000423156"/>
    </source>
</evidence>
<dbReference type="InterPro" id="IPR028082">
    <property type="entry name" value="Peripla_BP_I"/>
</dbReference>
<dbReference type="PROSITE" id="PS01124">
    <property type="entry name" value="HTH_ARAC_FAMILY_2"/>
    <property type="match status" value="1"/>
</dbReference>
<gene>
    <name evidence="9" type="ORF">F7D71_06485</name>
</gene>
<keyword evidence="7" id="KW-0472">Membrane</keyword>
<keyword evidence="7" id="KW-0812">Transmembrane</keyword>